<dbReference type="AlphaFoldDB" id="A0AA86NP74"/>
<evidence type="ECO:0000313" key="3">
    <source>
        <dbReference type="EMBL" id="CAI9923194.1"/>
    </source>
</evidence>
<dbReference type="PANTHER" id="PTHR12661">
    <property type="entry name" value="PETER PAN-RELATED"/>
    <property type="match status" value="1"/>
</dbReference>
<dbReference type="InterPro" id="IPR045112">
    <property type="entry name" value="PPAN-like"/>
</dbReference>
<evidence type="ECO:0000256" key="1">
    <source>
        <dbReference type="SAM" id="MobiDB-lite"/>
    </source>
</evidence>
<dbReference type="PROSITE" id="PS50833">
    <property type="entry name" value="BRIX"/>
    <property type="match status" value="1"/>
</dbReference>
<name>A0AA86NP74_9EUKA</name>
<dbReference type="GO" id="GO:0000027">
    <property type="term" value="P:ribosomal large subunit assembly"/>
    <property type="evidence" value="ECO:0007669"/>
    <property type="project" value="TreeGrafter"/>
</dbReference>
<evidence type="ECO:0000259" key="2">
    <source>
        <dbReference type="PROSITE" id="PS50833"/>
    </source>
</evidence>
<dbReference type="SMART" id="SM00879">
    <property type="entry name" value="Brix"/>
    <property type="match status" value="1"/>
</dbReference>
<sequence>MNQDQTYSLVYKRGQTSTHVVDLVKSVKQMMEPCTYPNFRMRKTNTIKDIVAISSGLDVAFLLQFTSNGTGTNMQVVRVPHGPSLLFQVHKYTTELQKETMITAPLTILNGFSNSDEDLMMKETFKNMFPSVDMSSQQIIERIIVVNKLESGLIQIRHYRFQNLQGVDQGLLSMIHSKQAKVETIEQILNGTQVDDRVQEIGPRIDISLIRILGGLMRGEMLFHKYKDFKEAQQNKELEQKAKRTQKIQKKQEIEELRKRQYLAKKKAELEKRKDDQKLIREQKQVINGEMVAEQEGFTQLVGEIGRGREKDYEKDKEQEQEELKLARDKEREHAKRGGKDSAKGKEFPKKEEKGKDFKSDKKGKDFKSKSRPRTSFEKNRSKSGKK</sequence>
<proteinExistence type="predicted"/>
<dbReference type="Proteomes" id="UP001642409">
    <property type="component" value="Unassembled WGS sequence"/>
</dbReference>
<feature type="region of interest" description="Disordered" evidence="1">
    <location>
        <begin position="309"/>
        <end position="387"/>
    </location>
</feature>
<dbReference type="GO" id="GO:0019843">
    <property type="term" value="F:rRNA binding"/>
    <property type="evidence" value="ECO:0007669"/>
    <property type="project" value="InterPro"/>
</dbReference>
<dbReference type="EMBL" id="CATOUU010000279">
    <property type="protein sequence ID" value="CAI9923194.1"/>
    <property type="molecule type" value="Genomic_DNA"/>
</dbReference>
<dbReference type="PANTHER" id="PTHR12661:SF5">
    <property type="entry name" value="SUPPRESSOR OF SWI4 1 HOMOLOG"/>
    <property type="match status" value="1"/>
</dbReference>
<feature type="compositionally biased region" description="Basic and acidic residues" evidence="1">
    <location>
        <begin position="309"/>
        <end position="381"/>
    </location>
</feature>
<dbReference type="GO" id="GO:0006364">
    <property type="term" value="P:rRNA processing"/>
    <property type="evidence" value="ECO:0007669"/>
    <property type="project" value="InterPro"/>
</dbReference>
<reference evidence="4 5" key="2">
    <citation type="submission" date="2024-07" db="EMBL/GenBank/DDBJ databases">
        <authorList>
            <person name="Akdeniz Z."/>
        </authorList>
    </citation>
    <scope>NUCLEOTIDE SEQUENCE [LARGE SCALE GENOMIC DNA]</scope>
</reference>
<protein>
    <submittedName>
        <fullName evidence="3">Brix domain-containing protein</fullName>
    </submittedName>
    <submittedName>
        <fullName evidence="4">Brix_domain-containing protein</fullName>
    </submittedName>
</protein>
<gene>
    <name evidence="3" type="ORF">HINF_LOCUS10839</name>
    <name evidence="4" type="ORF">HINF_LOCUS6105</name>
</gene>
<feature type="domain" description="Brix" evidence="2">
    <location>
        <begin position="6"/>
        <end position="218"/>
    </location>
</feature>
<keyword evidence="5" id="KW-1185">Reference proteome</keyword>
<dbReference type="Pfam" id="PF04427">
    <property type="entry name" value="Brix"/>
    <property type="match status" value="1"/>
</dbReference>
<organism evidence="3">
    <name type="scientific">Hexamita inflata</name>
    <dbReference type="NCBI Taxonomy" id="28002"/>
    <lineage>
        <taxon>Eukaryota</taxon>
        <taxon>Metamonada</taxon>
        <taxon>Diplomonadida</taxon>
        <taxon>Hexamitidae</taxon>
        <taxon>Hexamitinae</taxon>
        <taxon>Hexamita</taxon>
    </lineage>
</organism>
<evidence type="ECO:0000313" key="5">
    <source>
        <dbReference type="Proteomes" id="UP001642409"/>
    </source>
</evidence>
<dbReference type="EMBL" id="CAXDID020000012">
    <property type="protein sequence ID" value="CAL5980303.1"/>
    <property type="molecule type" value="Genomic_DNA"/>
</dbReference>
<reference evidence="3" key="1">
    <citation type="submission" date="2023-06" db="EMBL/GenBank/DDBJ databases">
        <authorList>
            <person name="Kurt Z."/>
        </authorList>
    </citation>
    <scope>NUCLEOTIDE SEQUENCE</scope>
</reference>
<accession>A0AA86NP74</accession>
<dbReference type="InterPro" id="IPR007109">
    <property type="entry name" value="Brix"/>
</dbReference>
<comment type="caution">
    <text evidence="3">The sequence shown here is derived from an EMBL/GenBank/DDBJ whole genome shotgun (WGS) entry which is preliminary data.</text>
</comment>
<dbReference type="GO" id="GO:0030687">
    <property type="term" value="C:preribosome, large subunit precursor"/>
    <property type="evidence" value="ECO:0007669"/>
    <property type="project" value="TreeGrafter"/>
</dbReference>
<evidence type="ECO:0000313" key="4">
    <source>
        <dbReference type="EMBL" id="CAL5980303.1"/>
    </source>
</evidence>